<sequence length="511" mass="57476">MLPIRFYLMLLRRRLPLMMALAMVCSAIAVYAALTLPPVYSATARLQVEAQQIPDEMVASIVRTDASEQLQLIQEQLMTRANLLAIARKYRVFENMDEMTPDSIVEAMQQNTRIRRSSGRNQATLMSITFTASRGQVAADVVNDYTTLVLETNASFRRERAENTLTFFQQETERLADEIDTQSNRIIAFKNENVDALPEDLGYRQNRQAVLQERVGRLEQERAGVINQRNEMVSLFEATGRLDQPAIELSPEQQRLEALKQQLRELLAVYSETNPRVVLLQNQISQLEASLAEVAAIPNEDGAPVQEASLIDVTLAELDQRVVEIDQEIIRVNEELERLARAIAATATNSITLERLERDLESIRTRYNVTLNNLNQARMAERVEVNAQGQRISLIEGAVVPQNPSGPPRKKIAAAGVGAGMMLAIGVFVLFEILNQKIRHPAEIQSRFNIVPIGVLPYLETRGERLRRRSLQVLALVAVLTLVPAGLYYVHTQFMPLEILADKVLQKMGLT</sequence>
<dbReference type="PANTHER" id="PTHR32309:SF31">
    <property type="entry name" value="CAPSULAR EXOPOLYSACCHARIDE FAMILY"/>
    <property type="match status" value="1"/>
</dbReference>
<keyword evidence="5 7" id="KW-0472">Membrane</keyword>
<organism evidence="9 10">
    <name type="scientific">Primorskyibacter sedentarius</name>
    <dbReference type="NCBI Taxonomy" id="745311"/>
    <lineage>
        <taxon>Bacteria</taxon>
        <taxon>Pseudomonadati</taxon>
        <taxon>Pseudomonadota</taxon>
        <taxon>Alphaproteobacteria</taxon>
        <taxon>Rhodobacterales</taxon>
        <taxon>Roseobacteraceae</taxon>
        <taxon>Primorskyibacter</taxon>
    </lineage>
</organism>
<evidence type="ECO:0000259" key="8">
    <source>
        <dbReference type="Pfam" id="PF02706"/>
    </source>
</evidence>
<evidence type="ECO:0000256" key="1">
    <source>
        <dbReference type="ARBA" id="ARBA00004651"/>
    </source>
</evidence>
<evidence type="ECO:0000256" key="2">
    <source>
        <dbReference type="ARBA" id="ARBA00022475"/>
    </source>
</evidence>
<protein>
    <submittedName>
        <fullName evidence="9">Polysaccharide chain length determinant protein (PEP-CTERM system associated)</fullName>
    </submittedName>
</protein>
<proteinExistence type="predicted"/>
<dbReference type="Proteomes" id="UP000295696">
    <property type="component" value="Unassembled WGS sequence"/>
</dbReference>
<keyword evidence="6" id="KW-0175">Coiled coil</keyword>
<keyword evidence="2" id="KW-1003">Cell membrane</keyword>
<evidence type="ECO:0000256" key="5">
    <source>
        <dbReference type="ARBA" id="ARBA00023136"/>
    </source>
</evidence>
<dbReference type="Pfam" id="PF02706">
    <property type="entry name" value="Wzz"/>
    <property type="match status" value="1"/>
</dbReference>
<evidence type="ECO:0000313" key="10">
    <source>
        <dbReference type="Proteomes" id="UP000295696"/>
    </source>
</evidence>
<keyword evidence="4 7" id="KW-1133">Transmembrane helix</keyword>
<dbReference type="PANTHER" id="PTHR32309">
    <property type="entry name" value="TYROSINE-PROTEIN KINASE"/>
    <property type="match status" value="1"/>
</dbReference>
<reference evidence="9 10" key="1">
    <citation type="submission" date="2019-03" db="EMBL/GenBank/DDBJ databases">
        <title>Genomic Encyclopedia of Type Strains, Phase IV (KMG-IV): sequencing the most valuable type-strain genomes for metagenomic binning, comparative biology and taxonomic classification.</title>
        <authorList>
            <person name="Goeker M."/>
        </authorList>
    </citation>
    <scope>NUCLEOTIDE SEQUENCE [LARGE SCALE GENOMIC DNA]</scope>
    <source>
        <strain evidence="9 10">DSM 104836</strain>
    </source>
</reference>
<evidence type="ECO:0000256" key="4">
    <source>
        <dbReference type="ARBA" id="ARBA00022989"/>
    </source>
</evidence>
<dbReference type="EMBL" id="SLZU01000018">
    <property type="protein sequence ID" value="TCS59827.1"/>
    <property type="molecule type" value="Genomic_DNA"/>
</dbReference>
<evidence type="ECO:0000256" key="7">
    <source>
        <dbReference type="SAM" id="Phobius"/>
    </source>
</evidence>
<dbReference type="InterPro" id="IPR050445">
    <property type="entry name" value="Bact_polysacc_biosynth/exp"/>
</dbReference>
<dbReference type="InterPro" id="IPR003856">
    <property type="entry name" value="LPS_length_determ_N"/>
</dbReference>
<name>A0A4R3J3E9_9RHOB</name>
<comment type="caution">
    <text evidence="9">The sequence shown here is derived from an EMBL/GenBank/DDBJ whole genome shotgun (WGS) entry which is preliminary data.</text>
</comment>
<dbReference type="RefSeq" id="WP_165907584.1">
    <property type="nucleotide sequence ID" value="NZ_SLZU01000018.1"/>
</dbReference>
<comment type="subcellular location">
    <subcellularLocation>
        <location evidence="1">Cell membrane</location>
        <topology evidence="1">Multi-pass membrane protein</topology>
    </subcellularLocation>
</comment>
<evidence type="ECO:0000313" key="9">
    <source>
        <dbReference type="EMBL" id="TCS59827.1"/>
    </source>
</evidence>
<feature type="coiled-coil region" evidence="6">
    <location>
        <begin position="315"/>
        <end position="373"/>
    </location>
</feature>
<feature type="transmembrane region" description="Helical" evidence="7">
    <location>
        <begin position="471"/>
        <end position="490"/>
    </location>
</feature>
<feature type="domain" description="Polysaccharide chain length determinant N-terminal" evidence="8">
    <location>
        <begin position="8"/>
        <end position="75"/>
    </location>
</feature>
<evidence type="ECO:0000256" key="3">
    <source>
        <dbReference type="ARBA" id="ARBA00022692"/>
    </source>
</evidence>
<keyword evidence="3 7" id="KW-0812">Transmembrane</keyword>
<gene>
    <name evidence="9" type="ORF">EDD52_11838</name>
</gene>
<evidence type="ECO:0000256" key="6">
    <source>
        <dbReference type="SAM" id="Coils"/>
    </source>
</evidence>
<keyword evidence="10" id="KW-1185">Reference proteome</keyword>
<accession>A0A4R3J3E9</accession>
<dbReference type="GO" id="GO:0005886">
    <property type="term" value="C:plasma membrane"/>
    <property type="evidence" value="ECO:0007669"/>
    <property type="project" value="UniProtKB-SubCell"/>
</dbReference>
<feature type="transmembrane region" description="Helical" evidence="7">
    <location>
        <begin position="412"/>
        <end position="431"/>
    </location>
</feature>
<dbReference type="AlphaFoldDB" id="A0A4R3J3E9"/>